<keyword evidence="3 7" id="KW-0808">Transferase</keyword>
<keyword evidence="5 7" id="KW-1133">Transmembrane helix</keyword>
<evidence type="ECO:0000256" key="5">
    <source>
        <dbReference type="ARBA" id="ARBA00022989"/>
    </source>
</evidence>
<comment type="similarity">
    <text evidence="1 7">Belongs to the Lgt family.</text>
</comment>
<evidence type="ECO:0000256" key="8">
    <source>
        <dbReference type="SAM" id="MobiDB-lite"/>
    </source>
</evidence>
<dbReference type="Pfam" id="PF01790">
    <property type="entry name" value="LGT"/>
    <property type="match status" value="1"/>
</dbReference>
<keyword evidence="6 7" id="KW-0472">Membrane</keyword>
<keyword evidence="10" id="KW-1185">Reference proteome</keyword>
<name>A0AA97D6F6_9FIRM</name>
<comment type="catalytic activity">
    <reaction evidence="7">
        <text>L-cysteinyl-[prolipoprotein] + a 1,2-diacyl-sn-glycero-3-phospho-(1'-sn-glycerol) = an S-1,2-diacyl-sn-glyceryl-L-cysteinyl-[prolipoprotein] + sn-glycerol 1-phosphate + H(+)</text>
        <dbReference type="Rhea" id="RHEA:56712"/>
        <dbReference type="Rhea" id="RHEA-COMP:14679"/>
        <dbReference type="Rhea" id="RHEA-COMP:14680"/>
        <dbReference type="ChEBI" id="CHEBI:15378"/>
        <dbReference type="ChEBI" id="CHEBI:29950"/>
        <dbReference type="ChEBI" id="CHEBI:57685"/>
        <dbReference type="ChEBI" id="CHEBI:64716"/>
        <dbReference type="ChEBI" id="CHEBI:140658"/>
        <dbReference type="EC" id="2.5.1.145"/>
    </reaction>
</comment>
<dbReference type="InterPro" id="IPR001640">
    <property type="entry name" value="Lgt"/>
</dbReference>
<dbReference type="HAMAP" id="MF_01147">
    <property type="entry name" value="Lgt"/>
    <property type="match status" value="1"/>
</dbReference>
<evidence type="ECO:0000256" key="6">
    <source>
        <dbReference type="ARBA" id="ARBA00023136"/>
    </source>
</evidence>
<dbReference type="EMBL" id="CP135996">
    <property type="protein sequence ID" value="WOC31445.1"/>
    <property type="molecule type" value="Genomic_DNA"/>
</dbReference>
<dbReference type="AlphaFoldDB" id="A0AA97D6F6"/>
<evidence type="ECO:0000256" key="3">
    <source>
        <dbReference type="ARBA" id="ARBA00022679"/>
    </source>
</evidence>
<organism evidence="9 10">
    <name type="scientific">Caproicibacterium argilliputei</name>
    <dbReference type="NCBI Taxonomy" id="3030016"/>
    <lineage>
        <taxon>Bacteria</taxon>
        <taxon>Bacillati</taxon>
        <taxon>Bacillota</taxon>
        <taxon>Clostridia</taxon>
        <taxon>Eubacteriales</taxon>
        <taxon>Oscillospiraceae</taxon>
        <taxon>Caproicibacterium</taxon>
    </lineage>
</organism>
<dbReference type="RefSeq" id="WP_275845273.1">
    <property type="nucleotide sequence ID" value="NZ_CP135996.1"/>
</dbReference>
<dbReference type="EC" id="2.5.1.145" evidence="7"/>
<feature type="compositionally biased region" description="Low complexity" evidence="8">
    <location>
        <begin position="324"/>
        <end position="341"/>
    </location>
</feature>
<evidence type="ECO:0000256" key="4">
    <source>
        <dbReference type="ARBA" id="ARBA00022692"/>
    </source>
</evidence>
<feature type="transmembrane region" description="Helical" evidence="7">
    <location>
        <begin position="58"/>
        <end position="80"/>
    </location>
</feature>
<feature type="transmembrane region" description="Helical" evidence="7">
    <location>
        <begin position="126"/>
        <end position="144"/>
    </location>
</feature>
<feature type="transmembrane region" description="Helical" evidence="7">
    <location>
        <begin position="239"/>
        <end position="258"/>
    </location>
</feature>
<feature type="transmembrane region" description="Helical" evidence="7">
    <location>
        <begin position="208"/>
        <end position="227"/>
    </location>
</feature>
<feature type="transmembrane region" description="Helical" evidence="7">
    <location>
        <begin position="100"/>
        <end position="119"/>
    </location>
</feature>
<keyword evidence="4 7" id="KW-0812">Transmembrane</keyword>
<dbReference type="PANTHER" id="PTHR30589">
    <property type="entry name" value="PROLIPOPROTEIN DIACYLGLYCERYL TRANSFERASE"/>
    <property type="match status" value="1"/>
</dbReference>
<sequence length="341" mass="37437">MLHIRFPELGISLDVNRVAFHIGSFNVYWYGIIIAVGFLLAVLYAMKSAPKFDLDPDKLMNCIIVGILCGIVGARAYYVIFYPGDMFLKNPAKIIDIHDGGLAIYGGVIGGLLGGCITAKLSKMRVSAVLDIASLGFLIGQSIGRWGNFVNQEAFGRETDLPWGMVSENTGNVPVHPCFFYESMWCLIGFILLHFFSRRLRHYDGQVFLLYLLWYGFERFIVEGLRTDSLLLPGLSLRVSQVLAGALVIVSAVALLVLHKRTVLSGVGSPRIMALNGIVDKVPEDLVTDETVQELSAGQEHTEASEEGKPTQEAEQETKAADSAEPAPQETQPNQQEETNG</sequence>
<reference evidence="10" key="2">
    <citation type="submission" date="2024-06" db="EMBL/GenBank/DDBJ databases">
        <title>Caproicibacterium argilliputei sp. nov, a novel caproic acid producing anaerobic bacterium isolated from pit mud.</title>
        <authorList>
            <person name="Zeng C."/>
        </authorList>
    </citation>
    <scope>NUCLEOTIDE SEQUENCE [LARGE SCALE GENOMIC DNA]</scope>
    <source>
        <strain evidence="10">ZCY20-5</strain>
    </source>
</reference>
<evidence type="ECO:0000256" key="2">
    <source>
        <dbReference type="ARBA" id="ARBA00022475"/>
    </source>
</evidence>
<evidence type="ECO:0000256" key="7">
    <source>
        <dbReference type="HAMAP-Rule" id="MF_01147"/>
    </source>
</evidence>
<comment type="function">
    <text evidence="7">Catalyzes the transfer of the diacylglyceryl group from phosphatidylglycerol to the sulfhydryl group of the N-terminal cysteine of a prolipoprotein, the first step in the formation of mature lipoproteins.</text>
</comment>
<dbReference type="KEGG" id="carl:PXC00_09460"/>
<gene>
    <name evidence="7 9" type="primary">lgt</name>
    <name evidence="9" type="ORF">PXC00_09460</name>
</gene>
<comment type="pathway">
    <text evidence="7">Protein modification; lipoprotein biosynthesis (diacylglyceryl transfer).</text>
</comment>
<feature type="transmembrane region" description="Helical" evidence="7">
    <location>
        <begin position="179"/>
        <end position="196"/>
    </location>
</feature>
<dbReference type="Proteomes" id="UP001300604">
    <property type="component" value="Chromosome"/>
</dbReference>
<protein>
    <recommendedName>
        <fullName evidence="7">Phosphatidylglycerol--prolipoprotein diacylglyceryl transferase</fullName>
        <ecNumber evidence="7">2.5.1.145</ecNumber>
    </recommendedName>
</protein>
<reference evidence="9 10" key="1">
    <citation type="submission" date="2024-06" db="EMBL/GenBank/DDBJ databases">
        <title>Caproicibacterium argilliputei sp. nov, a novel caproic acid producing anaerobic bacterium isolated from pit mud.</title>
        <authorList>
            <person name="Xia S."/>
        </authorList>
    </citation>
    <scope>NUCLEOTIDE SEQUENCE [LARGE SCALE GENOMIC DNA]</scope>
    <source>
        <strain evidence="9 10">ZCY20-5</strain>
    </source>
</reference>
<dbReference type="PROSITE" id="PS01311">
    <property type="entry name" value="LGT"/>
    <property type="match status" value="1"/>
</dbReference>
<evidence type="ECO:0000313" key="10">
    <source>
        <dbReference type="Proteomes" id="UP001300604"/>
    </source>
</evidence>
<dbReference type="GO" id="GO:0042158">
    <property type="term" value="P:lipoprotein biosynthetic process"/>
    <property type="evidence" value="ECO:0007669"/>
    <property type="project" value="UniProtKB-UniRule"/>
</dbReference>
<dbReference type="GO" id="GO:0008961">
    <property type="term" value="F:phosphatidylglycerol-prolipoprotein diacylglyceryl transferase activity"/>
    <property type="evidence" value="ECO:0007669"/>
    <property type="project" value="UniProtKB-UniRule"/>
</dbReference>
<dbReference type="NCBIfam" id="TIGR00544">
    <property type="entry name" value="lgt"/>
    <property type="match status" value="1"/>
</dbReference>
<feature type="transmembrane region" description="Helical" evidence="7">
    <location>
        <begin position="27"/>
        <end position="46"/>
    </location>
</feature>
<accession>A0AA97D6F6</accession>
<comment type="subcellular location">
    <subcellularLocation>
        <location evidence="7">Cell membrane</location>
        <topology evidence="7">Multi-pass membrane protein</topology>
    </subcellularLocation>
</comment>
<keyword evidence="2 7" id="KW-1003">Cell membrane</keyword>
<proteinExistence type="inferred from homology"/>
<dbReference type="PANTHER" id="PTHR30589:SF0">
    <property type="entry name" value="PHOSPHATIDYLGLYCEROL--PROLIPOPROTEIN DIACYLGLYCERYL TRANSFERASE"/>
    <property type="match status" value="1"/>
</dbReference>
<reference evidence="10" key="3">
    <citation type="submission" date="2024-06" db="EMBL/GenBank/DDBJ databases">
        <authorList>
            <person name="Zeng C."/>
        </authorList>
    </citation>
    <scope>NUCLEOTIDE SEQUENCE [LARGE SCALE GENOMIC DNA]</scope>
    <source>
        <strain evidence="10">ZCY20-5</strain>
    </source>
</reference>
<feature type="binding site" evidence="7">
    <location>
        <position position="145"/>
    </location>
    <ligand>
        <name>a 1,2-diacyl-sn-glycero-3-phospho-(1'-sn-glycerol)</name>
        <dbReference type="ChEBI" id="CHEBI:64716"/>
    </ligand>
</feature>
<feature type="region of interest" description="Disordered" evidence="8">
    <location>
        <begin position="292"/>
        <end position="341"/>
    </location>
</feature>
<dbReference type="GO" id="GO:0005886">
    <property type="term" value="C:plasma membrane"/>
    <property type="evidence" value="ECO:0007669"/>
    <property type="project" value="UniProtKB-SubCell"/>
</dbReference>
<feature type="compositionally biased region" description="Basic and acidic residues" evidence="8">
    <location>
        <begin position="300"/>
        <end position="322"/>
    </location>
</feature>
<evidence type="ECO:0000313" key="9">
    <source>
        <dbReference type="EMBL" id="WOC31445.1"/>
    </source>
</evidence>
<evidence type="ECO:0000256" key="1">
    <source>
        <dbReference type="ARBA" id="ARBA00007150"/>
    </source>
</evidence>